<protein>
    <submittedName>
        <fullName evidence="2">Uncharacterized protein</fullName>
    </submittedName>
</protein>
<sequence length="175" mass="19730">MVITTIFEVCLHILQCVLRAFAGFDLLYFIEIIIVNLMIDLIDYFSMLVFDRVVFGQVTTLVHTVDAAVEPVVPSLTVQKTSENVDIVLPQGNKSFVETSHERIDKNVIVPVVRSFIVWKLCEALDLPAIFVPQQSDTVVPLQQFKKSQTVPIVYSVTIFEMCKALELNAKLADQ</sequence>
<reference evidence="2" key="1">
    <citation type="submission" date="2020-08" db="EMBL/GenBank/DDBJ databases">
        <title>Multicomponent nature underlies the extraordinary mechanical properties of spider dragline silk.</title>
        <authorList>
            <person name="Kono N."/>
            <person name="Nakamura H."/>
            <person name="Mori M."/>
            <person name="Yoshida Y."/>
            <person name="Ohtoshi R."/>
            <person name="Malay A.D."/>
            <person name="Moran D.A.P."/>
            <person name="Tomita M."/>
            <person name="Numata K."/>
            <person name="Arakawa K."/>
        </authorList>
    </citation>
    <scope>NUCLEOTIDE SEQUENCE</scope>
</reference>
<organism evidence="2 3">
    <name type="scientific">Nephila pilipes</name>
    <name type="common">Giant wood spider</name>
    <name type="synonym">Nephila maculata</name>
    <dbReference type="NCBI Taxonomy" id="299642"/>
    <lineage>
        <taxon>Eukaryota</taxon>
        <taxon>Metazoa</taxon>
        <taxon>Ecdysozoa</taxon>
        <taxon>Arthropoda</taxon>
        <taxon>Chelicerata</taxon>
        <taxon>Arachnida</taxon>
        <taxon>Araneae</taxon>
        <taxon>Araneomorphae</taxon>
        <taxon>Entelegynae</taxon>
        <taxon>Araneoidea</taxon>
        <taxon>Nephilidae</taxon>
        <taxon>Nephila</taxon>
    </lineage>
</organism>
<keyword evidence="1" id="KW-0812">Transmembrane</keyword>
<keyword evidence="1" id="KW-0472">Membrane</keyword>
<accession>A0A8X6Q886</accession>
<evidence type="ECO:0000313" key="2">
    <source>
        <dbReference type="EMBL" id="GFU10924.1"/>
    </source>
</evidence>
<feature type="transmembrane region" description="Helical" evidence="1">
    <location>
        <begin position="26"/>
        <end position="45"/>
    </location>
</feature>
<proteinExistence type="predicted"/>
<keyword evidence="3" id="KW-1185">Reference proteome</keyword>
<dbReference type="Proteomes" id="UP000887013">
    <property type="component" value="Unassembled WGS sequence"/>
</dbReference>
<evidence type="ECO:0000313" key="3">
    <source>
        <dbReference type="Proteomes" id="UP000887013"/>
    </source>
</evidence>
<dbReference type="AlphaFoldDB" id="A0A8X6Q886"/>
<evidence type="ECO:0000256" key="1">
    <source>
        <dbReference type="SAM" id="Phobius"/>
    </source>
</evidence>
<name>A0A8X6Q886_NEPPI</name>
<keyword evidence="1" id="KW-1133">Transmembrane helix</keyword>
<gene>
    <name evidence="2" type="ORF">NPIL_640481</name>
</gene>
<comment type="caution">
    <text evidence="2">The sequence shown here is derived from an EMBL/GenBank/DDBJ whole genome shotgun (WGS) entry which is preliminary data.</text>
</comment>
<dbReference type="EMBL" id="BMAW01078419">
    <property type="protein sequence ID" value="GFU10924.1"/>
    <property type="molecule type" value="Genomic_DNA"/>
</dbReference>